<dbReference type="RefSeq" id="XP_016464629.1">
    <property type="nucleotide sequence ID" value="XM_016609143.1"/>
</dbReference>
<dbReference type="STRING" id="4097.A0A1S3ZJF9"/>
<evidence type="ECO:0000256" key="6">
    <source>
        <dbReference type="ARBA" id="ARBA00023065"/>
    </source>
</evidence>
<dbReference type="SMR" id="A0A1S3ZJF9"/>
<gene>
    <name evidence="10 11 12" type="primary">LOC107787555</name>
</gene>
<dbReference type="Proteomes" id="UP000790787">
    <property type="component" value="Chromosome 9"/>
</dbReference>
<dbReference type="PANTHER" id="PTHR31064:SF38">
    <property type="entry name" value="CATION TRANSPORTER HKT1_4-RELATED"/>
    <property type="match status" value="1"/>
</dbReference>
<dbReference type="PaxDb" id="4097-A0A1S3ZJF9"/>
<reference key="1">
    <citation type="journal article" date="2014" name="Nat. Commun.">
        <title>The tobacco genome sequence and its comparison with those of tomato and potato.</title>
        <authorList>
            <person name="Sierro N."/>
            <person name="Battey J.N."/>
            <person name="Ouadi S."/>
            <person name="Bakaher N."/>
            <person name="Bovet L."/>
            <person name="Willig A."/>
            <person name="Goepfert S."/>
            <person name="Peitsch M.C."/>
            <person name="Ivanov N.V."/>
        </authorList>
    </citation>
    <scope>NUCLEOTIDE SEQUENCE [LARGE SCALE GENOMIC DNA]</scope>
    <source>
        <strain>cv. TN90</strain>
    </source>
</reference>
<evidence type="ECO:0000313" key="11">
    <source>
        <dbReference type="RefSeq" id="XP_016464630.1"/>
    </source>
</evidence>
<keyword evidence="9" id="KW-1185">Reference proteome</keyword>
<dbReference type="InterPro" id="IPR051143">
    <property type="entry name" value="TrkH_K-transport"/>
</dbReference>
<dbReference type="AlphaFoldDB" id="A0A1S3ZJF9"/>
<sequence length="550" mass="62287">MKSLSYFGNKLQHLCNSVYSNLVCFVRSTCFLISCFYKFILLRVHKFFVQLFYFIFISLIGFWILRILKSRSTSGDFAPRNLDLYFTSVSAVTVSSMSTVEMEVFSNSQLILITFLMLIGGEVFTSMVGLHLIRPKFKPWRKDSKIESVISSATTSPRNTNFNDDIELNIVVIPDSPKSNLEKDEFDQDDFGSSSDTQTLKYISIKFLGVVVLVYFLVMHILGISSVLVYLACVSSTKDVLRNKGLKTSTFAIFTVVSTFASCGFVPTNENMAAFSKNSGLLLILIPSILFGNTLYPACLRVSVWFVGKFFKKREAKFLLKNSREIGHLHLFPGLSSRFLVVTVFGFISLQLFLFCTYEWNSDTLNGLNSYQKIVGSFYQVVNTRHAGESVVDISAIDPAVLVVLMAMMYLPPYTTFLPVKGVEEYREDLPGKKKERGKLAENVIFSQLSYIVIFIILICITERKSLKADPLNFNVFNIAFEVISAYGNVGFSKGYSCDRLINPNPTCKNKSYGFAGRWSDEGKMVLIVVMIFGRLKRFNMEWGKAWKLK</sequence>
<dbReference type="OMA" id="LICICER"/>
<evidence type="ECO:0000256" key="8">
    <source>
        <dbReference type="SAM" id="Phobius"/>
    </source>
</evidence>
<evidence type="ECO:0000256" key="7">
    <source>
        <dbReference type="ARBA" id="ARBA00023136"/>
    </source>
</evidence>
<keyword evidence="3" id="KW-0813">Transport</keyword>
<accession>A0A1S3ZJF9</accession>
<keyword evidence="4 8" id="KW-0812">Transmembrane</keyword>
<evidence type="ECO:0000256" key="1">
    <source>
        <dbReference type="ARBA" id="ARBA00004141"/>
    </source>
</evidence>
<organism evidence="11">
    <name type="scientific">Nicotiana tabacum</name>
    <name type="common">Common tobacco</name>
    <dbReference type="NCBI Taxonomy" id="4097"/>
    <lineage>
        <taxon>Eukaryota</taxon>
        <taxon>Viridiplantae</taxon>
        <taxon>Streptophyta</taxon>
        <taxon>Embryophyta</taxon>
        <taxon>Tracheophyta</taxon>
        <taxon>Spermatophyta</taxon>
        <taxon>Magnoliopsida</taxon>
        <taxon>eudicotyledons</taxon>
        <taxon>Gunneridae</taxon>
        <taxon>Pentapetalae</taxon>
        <taxon>asterids</taxon>
        <taxon>lamiids</taxon>
        <taxon>Solanales</taxon>
        <taxon>Solanaceae</taxon>
        <taxon>Nicotianoideae</taxon>
        <taxon>Nicotianeae</taxon>
        <taxon>Nicotiana</taxon>
    </lineage>
</organism>
<dbReference type="GO" id="GO:0030001">
    <property type="term" value="P:metal ion transport"/>
    <property type="evidence" value="ECO:0007669"/>
    <property type="project" value="UniProtKB-ARBA"/>
</dbReference>
<comment type="subcellular location">
    <subcellularLocation>
        <location evidence="1">Membrane</location>
        <topology evidence="1">Multi-pass membrane protein</topology>
    </subcellularLocation>
</comment>
<feature type="transmembrane region" description="Helical" evidence="8">
    <location>
        <begin position="339"/>
        <end position="358"/>
    </location>
</feature>
<keyword evidence="6" id="KW-0406">Ion transport</keyword>
<feature type="transmembrane region" description="Helical" evidence="8">
    <location>
        <begin position="280"/>
        <end position="307"/>
    </location>
</feature>
<evidence type="ECO:0000313" key="10">
    <source>
        <dbReference type="RefSeq" id="XP_016464629.1"/>
    </source>
</evidence>
<keyword evidence="5 8" id="KW-1133">Transmembrane helix</keyword>
<feature type="transmembrane region" description="Helical" evidence="8">
    <location>
        <begin position="110"/>
        <end position="133"/>
    </location>
</feature>
<dbReference type="RefSeq" id="XP_016464631.1">
    <property type="nucleotide sequence ID" value="XM_016609145.1"/>
</dbReference>
<feature type="transmembrane region" description="Helical" evidence="8">
    <location>
        <begin position="47"/>
        <end position="68"/>
    </location>
</feature>
<comment type="similarity">
    <text evidence="2">Belongs to the TrkH potassium transport family. HKT (TC 2.A.38.3) subfamily.</text>
</comment>
<name>A0A1S3ZJF9_TOBAC</name>
<dbReference type="Pfam" id="PF02386">
    <property type="entry name" value="TrkH"/>
    <property type="match status" value="1"/>
</dbReference>
<feature type="transmembrane region" description="Helical" evidence="8">
    <location>
        <begin position="444"/>
        <end position="462"/>
    </location>
</feature>
<dbReference type="InterPro" id="IPR003445">
    <property type="entry name" value="Cat_transpt"/>
</dbReference>
<dbReference type="OrthoDB" id="9999863at2759"/>
<feature type="transmembrane region" description="Helical" evidence="8">
    <location>
        <begin position="21"/>
        <end position="41"/>
    </location>
</feature>
<evidence type="ECO:0000256" key="4">
    <source>
        <dbReference type="ARBA" id="ARBA00022692"/>
    </source>
</evidence>
<dbReference type="GO" id="GO:0008324">
    <property type="term" value="F:monoatomic cation transmembrane transporter activity"/>
    <property type="evidence" value="ECO:0000318"/>
    <property type="project" value="GO_Central"/>
</dbReference>
<dbReference type="GeneID" id="107787555"/>
<dbReference type="RefSeq" id="XP_016464630.1">
    <property type="nucleotide sequence ID" value="XM_016609144.1"/>
</dbReference>
<feature type="transmembrane region" description="Helical" evidence="8">
    <location>
        <begin position="207"/>
        <end position="231"/>
    </location>
</feature>
<proteinExistence type="inferred from homology"/>
<feature type="transmembrane region" description="Helical" evidence="8">
    <location>
        <begin position="251"/>
        <end position="268"/>
    </location>
</feature>
<evidence type="ECO:0000256" key="5">
    <source>
        <dbReference type="ARBA" id="ARBA00022989"/>
    </source>
</evidence>
<dbReference type="PANTHER" id="PTHR31064">
    <property type="entry name" value="POTASSIUM TRANSPORT PROTEIN DDB_G0292412-RELATED"/>
    <property type="match status" value="1"/>
</dbReference>
<evidence type="ECO:0000313" key="9">
    <source>
        <dbReference type="Proteomes" id="UP000790787"/>
    </source>
</evidence>
<dbReference type="KEGG" id="nta:107787555"/>
<evidence type="ECO:0000256" key="3">
    <source>
        <dbReference type="ARBA" id="ARBA00022448"/>
    </source>
</evidence>
<keyword evidence="7 8" id="KW-0472">Membrane</keyword>
<feature type="transmembrane region" description="Helical" evidence="8">
    <location>
        <begin position="391"/>
        <end position="411"/>
    </location>
</feature>
<evidence type="ECO:0000256" key="2">
    <source>
        <dbReference type="ARBA" id="ARBA00010864"/>
    </source>
</evidence>
<protein>
    <submittedName>
        <fullName evidence="10 11">Sodium transporter HKT1 isoform X1</fullName>
    </submittedName>
</protein>
<dbReference type="GO" id="GO:0005886">
    <property type="term" value="C:plasma membrane"/>
    <property type="evidence" value="ECO:0000318"/>
    <property type="project" value="GO_Central"/>
</dbReference>
<reference evidence="10 11" key="2">
    <citation type="submission" date="2025-04" db="UniProtKB">
        <authorList>
            <consortium name="RefSeq"/>
        </authorList>
    </citation>
    <scope>IDENTIFICATION</scope>
</reference>
<evidence type="ECO:0000313" key="12">
    <source>
        <dbReference type="RefSeq" id="XP_016464631.1"/>
    </source>
</evidence>